<evidence type="ECO:0000256" key="1">
    <source>
        <dbReference type="ARBA" id="ARBA00004429"/>
    </source>
</evidence>
<reference evidence="16 17" key="1">
    <citation type="submission" date="2016-11" db="EMBL/GenBank/DDBJ databases">
        <authorList>
            <person name="Jaros S."/>
            <person name="Januszkiewicz K."/>
            <person name="Wedrychowicz H."/>
        </authorList>
    </citation>
    <scope>NUCLEOTIDE SEQUENCE [LARGE SCALE GENOMIC DNA]</scope>
    <source>
        <strain evidence="16 17">CGMCC 1.7049</strain>
    </source>
</reference>
<evidence type="ECO:0000256" key="9">
    <source>
        <dbReference type="ARBA" id="ARBA00022989"/>
    </source>
</evidence>
<dbReference type="GO" id="GO:0051301">
    <property type="term" value="P:cell division"/>
    <property type="evidence" value="ECO:0007669"/>
    <property type="project" value="UniProtKB-KW"/>
</dbReference>
<keyword evidence="11 12" id="KW-0131">Cell cycle</keyword>
<evidence type="ECO:0000313" key="16">
    <source>
        <dbReference type="EMBL" id="SHG65121.1"/>
    </source>
</evidence>
<dbReference type="PANTHER" id="PTHR47755:SF1">
    <property type="entry name" value="CELL DIVISION PROTEIN FTSX"/>
    <property type="match status" value="1"/>
</dbReference>
<dbReference type="Gene3D" id="3.30.70.3040">
    <property type="match status" value="1"/>
</dbReference>
<evidence type="ECO:0000256" key="13">
    <source>
        <dbReference type="SAM" id="Phobius"/>
    </source>
</evidence>
<dbReference type="InterPro" id="IPR047590">
    <property type="entry name" value="FtsX_proteobact-type"/>
</dbReference>
<comment type="similarity">
    <text evidence="2 12">Belongs to the ABC-4 integral membrane protein family. FtsX subfamily.</text>
</comment>
<dbReference type="InterPro" id="IPR040690">
    <property type="entry name" value="FtsX_ECD"/>
</dbReference>
<feature type="transmembrane region" description="Helical" evidence="13">
    <location>
        <begin position="286"/>
        <end position="309"/>
    </location>
</feature>
<feature type="transmembrane region" description="Helical" evidence="13">
    <location>
        <begin position="191"/>
        <end position="211"/>
    </location>
</feature>
<organism evidence="16 17">
    <name type="scientific">Hydrocarboniphaga daqingensis</name>
    <dbReference type="NCBI Taxonomy" id="490188"/>
    <lineage>
        <taxon>Bacteria</taxon>
        <taxon>Pseudomonadati</taxon>
        <taxon>Pseudomonadota</taxon>
        <taxon>Gammaproteobacteria</taxon>
        <taxon>Nevskiales</taxon>
        <taxon>Nevskiaceae</taxon>
        <taxon>Hydrocarboniphaga</taxon>
    </lineage>
</organism>
<keyword evidence="17" id="KW-1185">Reference proteome</keyword>
<feature type="transmembrane region" description="Helical" evidence="13">
    <location>
        <begin position="239"/>
        <end position="265"/>
    </location>
</feature>
<evidence type="ECO:0000256" key="4">
    <source>
        <dbReference type="ARBA" id="ARBA00021907"/>
    </source>
</evidence>
<evidence type="ECO:0000256" key="8">
    <source>
        <dbReference type="ARBA" id="ARBA00022692"/>
    </source>
</evidence>
<dbReference type="Pfam" id="PF02687">
    <property type="entry name" value="FtsX"/>
    <property type="match status" value="1"/>
</dbReference>
<feature type="transmembrane region" description="Helical" evidence="13">
    <location>
        <begin position="41"/>
        <end position="63"/>
    </location>
</feature>
<gene>
    <name evidence="16" type="ORF">SAMN04488068_0935</name>
</gene>
<dbReference type="NCBIfam" id="TIGR00439">
    <property type="entry name" value="FtsX_Gneg"/>
    <property type="match status" value="1"/>
</dbReference>
<evidence type="ECO:0000256" key="6">
    <source>
        <dbReference type="ARBA" id="ARBA00022519"/>
    </source>
</evidence>
<evidence type="ECO:0000256" key="12">
    <source>
        <dbReference type="PIRNR" id="PIRNR003097"/>
    </source>
</evidence>
<feature type="domain" description="ABC3 transporter permease C-terminal" evidence="14">
    <location>
        <begin position="194"/>
        <end position="311"/>
    </location>
</feature>
<dbReference type="RefSeq" id="WP_072894640.1">
    <property type="nucleotide sequence ID" value="NZ_FQWZ01000002.1"/>
</dbReference>
<comment type="function">
    <text evidence="12">Part of the ABC transporter FtsEX involved in cellular division.</text>
</comment>
<dbReference type="GO" id="GO:0005886">
    <property type="term" value="C:plasma membrane"/>
    <property type="evidence" value="ECO:0007669"/>
    <property type="project" value="UniProtKB-SubCell"/>
</dbReference>
<dbReference type="AlphaFoldDB" id="A0A1M5LJ97"/>
<evidence type="ECO:0000313" key="17">
    <source>
        <dbReference type="Proteomes" id="UP000199758"/>
    </source>
</evidence>
<evidence type="ECO:0000256" key="5">
    <source>
        <dbReference type="ARBA" id="ARBA00022475"/>
    </source>
</evidence>
<proteinExistence type="inferred from homology"/>
<dbReference type="OrthoDB" id="9813411at2"/>
<dbReference type="PIRSF" id="PIRSF003097">
    <property type="entry name" value="FtsX"/>
    <property type="match status" value="1"/>
</dbReference>
<dbReference type="Pfam" id="PF18075">
    <property type="entry name" value="FtsX_ECD"/>
    <property type="match status" value="1"/>
</dbReference>
<keyword evidence="9 13" id="KW-1133">Transmembrane helix</keyword>
<evidence type="ECO:0000259" key="14">
    <source>
        <dbReference type="Pfam" id="PF02687"/>
    </source>
</evidence>
<accession>A0A1M5LJ97</accession>
<dbReference type="PANTHER" id="PTHR47755">
    <property type="entry name" value="CELL DIVISION PROTEIN FTSX"/>
    <property type="match status" value="1"/>
</dbReference>
<keyword evidence="6 12" id="KW-0997">Cell inner membrane</keyword>
<feature type="domain" description="FtsX extracellular" evidence="15">
    <location>
        <begin position="78"/>
        <end position="169"/>
    </location>
</feature>
<protein>
    <recommendedName>
        <fullName evidence="4 12">Cell division protein FtsX</fullName>
    </recommendedName>
</protein>
<dbReference type="Proteomes" id="UP000199758">
    <property type="component" value="Unassembled WGS sequence"/>
</dbReference>
<keyword evidence="7 12" id="KW-0132">Cell division</keyword>
<sequence length="319" mass="34333">MAVRPNADMQVEAPGWLARIAQDHARVFFFSLGKLVSQPGAALLTAAVIGIALALPAALHLAVNNFQRLAYGWQDELQLSLFLKDEVDEARGQALAVSFIKRDGVKQARYLSREQTAAEFRELSGFGEVLDLLERNPLPAVIVVTPDASRSADQVEALAKELAALPEVELSQMDQQWLQRLQTLLTIVERVVLLVSALLGVAVLVIVGNTLRLDIEARRDEIEVMKLIGAPDAFIRLPFLYGGCWLGLLGSWVALLMLAVGLAVLQTPAAQLAALYHSDFAVQGPGAGTILLIIGGGVLLGVAGAWWTVSRHLAAIEPS</sequence>
<name>A0A1M5LJ97_9GAMM</name>
<dbReference type="InterPro" id="IPR003838">
    <property type="entry name" value="ABC3_permease_C"/>
</dbReference>
<dbReference type="EMBL" id="FQWZ01000002">
    <property type="protein sequence ID" value="SHG65121.1"/>
    <property type="molecule type" value="Genomic_DNA"/>
</dbReference>
<keyword evidence="5 12" id="KW-1003">Cell membrane</keyword>
<keyword evidence="8 13" id="KW-0812">Transmembrane</keyword>
<evidence type="ECO:0000256" key="2">
    <source>
        <dbReference type="ARBA" id="ARBA00007379"/>
    </source>
</evidence>
<keyword evidence="10 12" id="KW-0472">Membrane</keyword>
<comment type="subcellular location">
    <subcellularLocation>
        <location evidence="1">Cell inner membrane</location>
        <topology evidence="1">Multi-pass membrane protein</topology>
    </subcellularLocation>
</comment>
<dbReference type="STRING" id="490188.SAMN04488068_0935"/>
<evidence type="ECO:0000256" key="10">
    <source>
        <dbReference type="ARBA" id="ARBA00023136"/>
    </source>
</evidence>
<dbReference type="InterPro" id="IPR004513">
    <property type="entry name" value="FtsX"/>
</dbReference>
<dbReference type="GO" id="GO:0032153">
    <property type="term" value="C:cell division site"/>
    <property type="evidence" value="ECO:0007669"/>
    <property type="project" value="TreeGrafter"/>
</dbReference>
<evidence type="ECO:0000256" key="7">
    <source>
        <dbReference type="ARBA" id="ARBA00022618"/>
    </source>
</evidence>
<evidence type="ECO:0000256" key="11">
    <source>
        <dbReference type="ARBA" id="ARBA00023306"/>
    </source>
</evidence>
<evidence type="ECO:0000256" key="3">
    <source>
        <dbReference type="ARBA" id="ARBA00011160"/>
    </source>
</evidence>
<comment type="subunit">
    <text evidence="3">Forms a membrane-associated complex with FtsE.</text>
</comment>
<evidence type="ECO:0000259" key="15">
    <source>
        <dbReference type="Pfam" id="PF18075"/>
    </source>
</evidence>